<dbReference type="GO" id="GO:0016702">
    <property type="term" value="F:oxidoreductase activity, acting on single donors with incorporation of molecular oxygen, incorporation of two atoms of oxygen"/>
    <property type="evidence" value="ECO:0007669"/>
    <property type="project" value="InterPro"/>
</dbReference>
<evidence type="ECO:0000256" key="2">
    <source>
        <dbReference type="SAM" id="SignalP"/>
    </source>
</evidence>
<name>U4KWA9_PYROM</name>
<dbReference type="Proteomes" id="UP000018144">
    <property type="component" value="Unassembled WGS sequence"/>
</dbReference>
<dbReference type="InterPro" id="IPR015889">
    <property type="entry name" value="Intradiol_dOase_core"/>
</dbReference>
<dbReference type="EMBL" id="HF935280">
    <property type="protein sequence ID" value="CCX06107.1"/>
    <property type="molecule type" value="Genomic_DNA"/>
</dbReference>
<dbReference type="AlphaFoldDB" id="U4KWA9"/>
<keyword evidence="2" id="KW-0732">Signal</keyword>
<evidence type="ECO:0000313" key="4">
    <source>
        <dbReference type="EMBL" id="CCX06107.1"/>
    </source>
</evidence>
<evidence type="ECO:0000313" key="5">
    <source>
        <dbReference type="Proteomes" id="UP000018144"/>
    </source>
</evidence>
<feature type="compositionally biased region" description="Gly residues" evidence="1">
    <location>
        <begin position="299"/>
        <end position="310"/>
    </location>
</feature>
<dbReference type="OrthoDB" id="121380at2759"/>
<dbReference type="OMA" id="IWHANAV"/>
<feature type="domain" description="Intradiol ring-cleavage dioxygenases" evidence="3">
    <location>
        <begin position="115"/>
        <end position="252"/>
    </location>
</feature>
<gene>
    <name evidence="4" type="ORF">PCON_05694</name>
</gene>
<dbReference type="InterPro" id="IPR000627">
    <property type="entry name" value="Intradiol_dOase_C"/>
</dbReference>
<dbReference type="CDD" id="cd03457">
    <property type="entry name" value="intradiol_dioxygenase_like"/>
    <property type="match status" value="1"/>
</dbReference>
<organism evidence="4 5">
    <name type="scientific">Pyronema omphalodes (strain CBS 100304)</name>
    <name type="common">Pyronema confluens</name>
    <dbReference type="NCBI Taxonomy" id="1076935"/>
    <lineage>
        <taxon>Eukaryota</taxon>
        <taxon>Fungi</taxon>
        <taxon>Dikarya</taxon>
        <taxon>Ascomycota</taxon>
        <taxon>Pezizomycotina</taxon>
        <taxon>Pezizomycetes</taxon>
        <taxon>Pezizales</taxon>
        <taxon>Pyronemataceae</taxon>
        <taxon>Pyronema</taxon>
    </lineage>
</organism>
<sequence length="330" mass="34904">MVSFAALITAALVASAMAHDMSPAEIARRNTHAIAARATLSKCSEKLKARDFVERRLARRDQLIGQHVQKRNLEFVQDLSRRQDTNSSVCILAPEVTVGPYYLGAELIREDISEGGAGIPLLMDFQFIDVNTCNPVPQAMIDIWHCNSTGVYSGYEVEGTAGESFNRGLQPTDSDGIMHMKTSFPGWYAGRATHIHLAAHINGTVNTEKMIYEGGMTTHIGQVFMPEDILSQIDTAETYNTNKVTRMKNSEDGIFAEESTGNNAVADVTMLGASITDGFLATISIGIDLSSNQTDALNGGAGGPGGSGPGGAPPSGVPSGGPRPSGSASA</sequence>
<dbReference type="STRING" id="1076935.U4KWA9"/>
<reference evidence="4 5" key="1">
    <citation type="journal article" date="2013" name="PLoS Genet.">
        <title>The genome and development-dependent transcriptomes of Pyronema confluens: a window into fungal evolution.</title>
        <authorList>
            <person name="Traeger S."/>
            <person name="Altegoer F."/>
            <person name="Freitag M."/>
            <person name="Gabaldon T."/>
            <person name="Kempken F."/>
            <person name="Kumar A."/>
            <person name="Marcet-Houben M."/>
            <person name="Poggeler S."/>
            <person name="Stajich J.E."/>
            <person name="Nowrousian M."/>
        </authorList>
    </citation>
    <scope>NUCLEOTIDE SEQUENCE [LARGE SCALE GENOMIC DNA]</scope>
    <source>
        <strain evidence="5">CBS 100304</strain>
        <tissue evidence="4">Vegetative mycelium</tissue>
    </source>
</reference>
<feature type="compositionally biased region" description="Low complexity" evidence="1">
    <location>
        <begin position="320"/>
        <end position="330"/>
    </location>
</feature>
<dbReference type="eggNOG" id="ENOG502QPRK">
    <property type="taxonomic scope" value="Eukaryota"/>
</dbReference>
<protein>
    <submittedName>
        <fullName evidence="4">Similar to DEHA2E24376p [Debaryomyces hansenii CBS767] acc. no. XP_002770542</fullName>
    </submittedName>
</protein>
<dbReference type="SUPFAM" id="SSF49482">
    <property type="entry name" value="Aromatic compound dioxygenase"/>
    <property type="match status" value="1"/>
</dbReference>
<dbReference type="Gene3D" id="2.60.130.10">
    <property type="entry name" value="Aromatic compound dioxygenase"/>
    <property type="match status" value="1"/>
</dbReference>
<evidence type="ECO:0000259" key="3">
    <source>
        <dbReference type="Pfam" id="PF00775"/>
    </source>
</evidence>
<dbReference type="GO" id="GO:0008199">
    <property type="term" value="F:ferric iron binding"/>
    <property type="evidence" value="ECO:0007669"/>
    <property type="project" value="InterPro"/>
</dbReference>
<dbReference type="PANTHER" id="PTHR34315:SF1">
    <property type="entry name" value="INTRADIOL RING-CLEAVAGE DIOXYGENASES DOMAIN-CONTAINING PROTEIN-RELATED"/>
    <property type="match status" value="1"/>
</dbReference>
<feature type="chain" id="PRO_5004651690" evidence="2">
    <location>
        <begin position="19"/>
        <end position="330"/>
    </location>
</feature>
<feature type="region of interest" description="Disordered" evidence="1">
    <location>
        <begin position="293"/>
        <end position="330"/>
    </location>
</feature>
<dbReference type="PANTHER" id="PTHR34315">
    <property type="match status" value="1"/>
</dbReference>
<keyword evidence="5" id="KW-1185">Reference proteome</keyword>
<evidence type="ECO:0000256" key="1">
    <source>
        <dbReference type="SAM" id="MobiDB-lite"/>
    </source>
</evidence>
<feature type="signal peptide" evidence="2">
    <location>
        <begin position="1"/>
        <end position="18"/>
    </location>
</feature>
<accession>U4KWA9</accession>
<dbReference type="Pfam" id="PF00775">
    <property type="entry name" value="Dioxygenase_C"/>
    <property type="match status" value="1"/>
</dbReference>
<proteinExistence type="predicted"/>